<keyword evidence="2" id="KW-1185">Reference proteome</keyword>
<evidence type="ECO:0000313" key="1">
    <source>
        <dbReference type="EMBL" id="PVA07128.1"/>
    </source>
</evidence>
<dbReference type="OrthoDB" id="9800901at2"/>
<gene>
    <name evidence="1" type="ORF">DC363_08120</name>
</gene>
<dbReference type="Proteomes" id="UP000244817">
    <property type="component" value="Unassembled WGS sequence"/>
</dbReference>
<protein>
    <submittedName>
        <fullName evidence="1">Uncharacterized protein</fullName>
    </submittedName>
</protein>
<proteinExistence type="predicted"/>
<evidence type="ECO:0000313" key="2">
    <source>
        <dbReference type="Proteomes" id="UP000244817"/>
    </source>
</evidence>
<dbReference type="AlphaFoldDB" id="A0A2T7FYB3"/>
<comment type="caution">
    <text evidence="1">The sequence shown here is derived from an EMBL/GenBank/DDBJ whole genome shotgun (WGS) entry which is preliminary data.</text>
</comment>
<reference evidence="1 2" key="1">
    <citation type="submission" date="2018-04" db="EMBL/GenBank/DDBJ databases">
        <title>Pelagivirga bohaiensis gen. nov., sp. nov., a bacterium isolated from the Bohai Sea.</title>
        <authorList>
            <person name="Ji X."/>
        </authorList>
    </citation>
    <scope>NUCLEOTIDE SEQUENCE [LARGE SCALE GENOMIC DNA]</scope>
    <source>
        <strain evidence="1 2">BH-SD16</strain>
    </source>
</reference>
<accession>A0A2T7FYB3</accession>
<dbReference type="EMBL" id="QCYG01000004">
    <property type="protein sequence ID" value="PVA07128.1"/>
    <property type="molecule type" value="Genomic_DNA"/>
</dbReference>
<name>A0A2T7FYB3_9RHOB</name>
<organism evidence="1 2">
    <name type="scientific">Thalassorhabdomicrobium marinisediminis</name>
    <dbReference type="NCBI Taxonomy" id="2170577"/>
    <lineage>
        <taxon>Bacteria</taxon>
        <taxon>Pseudomonadati</taxon>
        <taxon>Pseudomonadota</taxon>
        <taxon>Alphaproteobacteria</taxon>
        <taxon>Rhodobacterales</taxon>
        <taxon>Paracoccaceae</taxon>
        <taxon>Thalassorhabdomicrobium</taxon>
    </lineage>
</organism>
<sequence length="75" mass="8417">MIFVPVARDGSMFTPDLQRNGAYRIGAKGSEEDIPDFANALARLNAMSVPRWRRPNERGLWGIVSGVSWQRIEKG</sequence>